<dbReference type="PROSITE" id="PS50280">
    <property type="entry name" value="SET"/>
    <property type="match status" value="1"/>
</dbReference>
<feature type="region of interest" description="Disordered" evidence="1">
    <location>
        <begin position="22"/>
        <end position="72"/>
    </location>
</feature>
<gene>
    <name evidence="3" type="ORF">BWR60_12535</name>
</gene>
<sequence length="209" mass="22516">MQLRVLAVVVLAHEPEIVDDRHRRVSRRPRRPNYGQAGRERQCARRSRLGPSSGVTRGPGSRNAVGKGTRPMLLVPTTVGPSRIQGLGLLAAEPIAAGTEVWRWHSVFDVFVPDAQLAGLPETGRDFLERYAYPAPELPGGLSLNLDDARFMNHSDDPTLETVGEVCVARRDIAAGEELTCDYGAFHPELRDAIHASGAAAGGPAGRGN</sequence>
<evidence type="ECO:0000256" key="1">
    <source>
        <dbReference type="SAM" id="MobiDB-lite"/>
    </source>
</evidence>
<evidence type="ECO:0000259" key="2">
    <source>
        <dbReference type="PROSITE" id="PS50280"/>
    </source>
</evidence>
<evidence type="ECO:0000313" key="3">
    <source>
        <dbReference type="EMBL" id="OWJ66923.1"/>
    </source>
</evidence>
<evidence type="ECO:0000313" key="4">
    <source>
        <dbReference type="Proteomes" id="UP000196655"/>
    </source>
</evidence>
<accession>A0A211ZNR1</accession>
<feature type="domain" description="SET" evidence="2">
    <location>
        <begin position="75"/>
        <end position="184"/>
    </location>
</feature>
<protein>
    <recommendedName>
        <fullName evidence="2">SET domain-containing protein</fullName>
    </recommendedName>
</protein>
<reference evidence="4" key="1">
    <citation type="submission" date="2017-05" db="EMBL/GenBank/DDBJ databases">
        <authorList>
            <person name="Macchi M."/>
            <person name="Festa S."/>
            <person name="Coppotelli B.M."/>
            <person name="Morelli I.S."/>
        </authorList>
    </citation>
    <scope>NUCLEOTIDE SEQUENCE [LARGE SCALE GENOMIC DNA]</scope>
    <source>
        <strain evidence="4">I</strain>
    </source>
</reference>
<comment type="caution">
    <text evidence="3">The sequence shown here is derived from an EMBL/GenBank/DDBJ whole genome shotgun (WGS) entry which is preliminary data.</text>
</comment>
<organism evidence="3 4">
    <name type="scientific">Inquilinus limosus</name>
    <dbReference type="NCBI Taxonomy" id="171674"/>
    <lineage>
        <taxon>Bacteria</taxon>
        <taxon>Pseudomonadati</taxon>
        <taxon>Pseudomonadota</taxon>
        <taxon>Alphaproteobacteria</taxon>
        <taxon>Rhodospirillales</taxon>
        <taxon>Rhodospirillaceae</taxon>
        <taxon>Inquilinus</taxon>
    </lineage>
</organism>
<dbReference type="STRING" id="1122125.GCA_000423185_06306"/>
<dbReference type="Proteomes" id="UP000196655">
    <property type="component" value="Unassembled WGS sequence"/>
</dbReference>
<dbReference type="AlphaFoldDB" id="A0A211ZNR1"/>
<dbReference type="SUPFAM" id="SSF82199">
    <property type="entry name" value="SET domain"/>
    <property type="match status" value="1"/>
</dbReference>
<dbReference type="EMBL" id="NHON01000018">
    <property type="protein sequence ID" value="OWJ66923.1"/>
    <property type="molecule type" value="Genomic_DNA"/>
</dbReference>
<dbReference type="Gene3D" id="2.170.270.10">
    <property type="entry name" value="SET domain"/>
    <property type="match status" value="1"/>
</dbReference>
<dbReference type="SMART" id="SM00317">
    <property type="entry name" value="SET"/>
    <property type="match status" value="1"/>
</dbReference>
<dbReference type="InterPro" id="IPR001214">
    <property type="entry name" value="SET_dom"/>
</dbReference>
<dbReference type="Pfam" id="PF00856">
    <property type="entry name" value="SET"/>
    <property type="match status" value="1"/>
</dbReference>
<dbReference type="CDD" id="cd08161">
    <property type="entry name" value="SET"/>
    <property type="match status" value="1"/>
</dbReference>
<keyword evidence="4" id="KW-1185">Reference proteome</keyword>
<dbReference type="InterPro" id="IPR046341">
    <property type="entry name" value="SET_dom_sf"/>
</dbReference>
<name>A0A211ZNR1_9PROT</name>
<proteinExistence type="predicted"/>